<sequence>MGRRPDDIVVSSWMELCERVYDHSWQPDIRHFRANYVFRGLSDISYPLNTSLQRLGGPYPQLEYHLLRNFKKYGTADNRDATQSDWWWWAVAQHHGLPTRLLDWTYSPFVAMHFVTANMQQYDRDGVIWAMEFVKTQQHLPARLRTVLEEAGAKVFTAGMLERAVRNIGDLASLPREAGEEERPYCLFFEPPSLDARIVNQFALFSVLSDVTMRLDDWLLNHPQLWRRIVIPKELKWEVRDKLDQANITERILLPGLDGLAMWLARHYSPSRTPAE</sequence>
<dbReference type="PATRIC" id="fig|1121448.10.peg.3081"/>
<reference evidence="2 3" key="1">
    <citation type="journal article" date="2013" name="J. Bacteriol.">
        <title>Roles of HynAB and Ech, the only two hydrogenases found in the model sulfate reducer Desulfovibrio gigas.</title>
        <authorList>
            <person name="Morais-Silva F.O."/>
            <person name="Santos C.I."/>
            <person name="Rodrigues R."/>
            <person name="Pereira I.A."/>
            <person name="Rodrigues-Pousada C."/>
        </authorList>
    </citation>
    <scope>NUCLEOTIDE SEQUENCE [LARGE SCALE GENOMIC DNA]</scope>
    <source>
        <strain evidence="3">ATCC 19364 / DSM 1382 / NCIMB 9332 / VKM B-1759</strain>
    </source>
</reference>
<evidence type="ECO:0000313" key="2">
    <source>
        <dbReference type="EMBL" id="AGW14834.1"/>
    </source>
</evidence>
<dbReference type="KEGG" id="dgg:DGI_3120"/>
<reference evidence="3" key="2">
    <citation type="submission" date="2013-07" db="EMBL/GenBank/DDBJ databases">
        <authorList>
            <person name="Morais-Silva F.O."/>
            <person name="Rezende A.M."/>
            <person name="Pimentel C."/>
            <person name="Resende D.M."/>
            <person name="Santos C.I."/>
            <person name="Clemente C."/>
            <person name="de Oliveira L.M."/>
            <person name="da Silva S.M."/>
            <person name="Costa D.A."/>
            <person name="Varela-Raposo A."/>
            <person name="Horacio E.C.A."/>
            <person name="Matos M."/>
            <person name="Flores O."/>
            <person name="Ruiz J.C."/>
            <person name="Rodrigues-Pousada C."/>
        </authorList>
    </citation>
    <scope>NUCLEOTIDE SEQUENCE [LARGE SCALE GENOMIC DNA]</scope>
    <source>
        <strain evidence="3">ATCC 19364 / DSM 1382 / NCIMB 9332 / VKM B-1759</strain>
    </source>
</reference>
<dbReference type="Pfam" id="PF08867">
    <property type="entry name" value="FRG"/>
    <property type="match status" value="1"/>
</dbReference>
<feature type="domain" description="FRG" evidence="1">
    <location>
        <begin position="32"/>
        <end position="129"/>
    </location>
</feature>
<dbReference type="SMART" id="SM00901">
    <property type="entry name" value="FRG"/>
    <property type="match status" value="1"/>
</dbReference>
<dbReference type="InterPro" id="IPR014966">
    <property type="entry name" value="FRG-dom"/>
</dbReference>
<keyword evidence="3" id="KW-1185">Reference proteome</keyword>
<evidence type="ECO:0000313" key="3">
    <source>
        <dbReference type="Proteomes" id="UP000016587"/>
    </source>
</evidence>
<proteinExistence type="predicted"/>
<dbReference type="STRING" id="1121448.DGI_3120"/>
<protein>
    <submittedName>
        <fullName evidence="2">Putative FRG domain protein</fullName>
    </submittedName>
</protein>
<organism evidence="2 3">
    <name type="scientific">Megalodesulfovibrio gigas (strain ATCC 19364 / DSM 1382 / NCIMB 9332 / VKM B-1759)</name>
    <name type="common">Desulfovibrio gigas</name>
    <dbReference type="NCBI Taxonomy" id="1121448"/>
    <lineage>
        <taxon>Bacteria</taxon>
        <taxon>Pseudomonadati</taxon>
        <taxon>Thermodesulfobacteriota</taxon>
        <taxon>Desulfovibrionia</taxon>
        <taxon>Desulfovibrionales</taxon>
        <taxon>Desulfovibrionaceae</taxon>
        <taxon>Megalodesulfovibrio</taxon>
    </lineage>
</organism>
<dbReference type="HOGENOM" id="CLU_050026_1_0_7"/>
<dbReference type="Proteomes" id="UP000016587">
    <property type="component" value="Chromosome"/>
</dbReference>
<accession>T2GF79</accession>
<name>T2GF79_MEGG1</name>
<dbReference type="EMBL" id="CP006585">
    <property type="protein sequence ID" value="AGW14834.1"/>
    <property type="molecule type" value="Genomic_DNA"/>
</dbReference>
<dbReference type="eggNOG" id="ENOG502Z9DH">
    <property type="taxonomic scope" value="Bacteria"/>
</dbReference>
<dbReference type="AlphaFoldDB" id="T2GF79"/>
<evidence type="ECO:0000259" key="1">
    <source>
        <dbReference type="SMART" id="SM00901"/>
    </source>
</evidence>
<gene>
    <name evidence="2" type="ORF">DGI_3120</name>
</gene>